<evidence type="ECO:0000256" key="5">
    <source>
        <dbReference type="ARBA" id="ARBA00023316"/>
    </source>
</evidence>
<evidence type="ECO:0000259" key="7">
    <source>
        <dbReference type="PROSITE" id="PS51782"/>
    </source>
</evidence>
<evidence type="ECO:0000256" key="2">
    <source>
        <dbReference type="ARBA" id="ARBA00022679"/>
    </source>
</evidence>
<evidence type="ECO:0000313" key="9">
    <source>
        <dbReference type="EMBL" id="HDX31016.1"/>
    </source>
</evidence>
<sequence>MKEAILRMSIHRSAMGKAVKGQLFWFVLCVVLLFGATTRSAAAQTNDVHTVAPGETLTSIARRYDTDVATLMRLNGIQNPELIRVGQRLAVPSNVAGSGAGRSSLQGSNLQPSAAFDLQATRIYFALPGDTLSSVAARFHTTPAHLAELNLRSLSTPLLPGEALRVPVHDGAAPIFTTRNTMPLSGRAYVHVVREGETLASIASAYGTSLRRILELNKIADARQVKAGQRLIVPPPSLAELFAATPMGTNGVPLYPVVPTEGKWISVDLDHQRAYAWEGNKLVKRFVISSGKAKTPTVTGVFRIWAKVSSQVMQGGSRAAGDYYYLPNVQWVQYFYRDYAFHGAYWHNNFGTPMSRGCINMTNSDAKWLWDWTTPTVGPGWHVLNESNPGTLVIVHR</sequence>
<evidence type="ECO:0000259" key="8">
    <source>
        <dbReference type="PROSITE" id="PS52029"/>
    </source>
</evidence>
<evidence type="ECO:0000256" key="1">
    <source>
        <dbReference type="ARBA" id="ARBA00004752"/>
    </source>
</evidence>
<reference evidence="9" key="1">
    <citation type="journal article" date="2020" name="mSystems">
        <title>Genome- and Community-Level Interaction Insights into Carbon Utilization and Element Cycling Functions of Hydrothermarchaeota in Hydrothermal Sediment.</title>
        <authorList>
            <person name="Zhou Z."/>
            <person name="Liu Y."/>
            <person name="Xu W."/>
            <person name="Pan J."/>
            <person name="Luo Z.H."/>
            <person name="Li M."/>
        </authorList>
    </citation>
    <scope>NUCLEOTIDE SEQUENCE [LARGE SCALE GENOMIC DNA]</scope>
    <source>
        <strain evidence="9">SpSt-289</strain>
    </source>
</reference>
<dbReference type="InterPro" id="IPR038063">
    <property type="entry name" value="Transpep_catalytic_dom"/>
</dbReference>
<comment type="pathway">
    <text evidence="1 6">Cell wall biogenesis; peptidoglycan biosynthesis.</text>
</comment>
<dbReference type="PROSITE" id="PS51782">
    <property type="entry name" value="LYSM"/>
    <property type="match status" value="3"/>
</dbReference>
<keyword evidence="3 6" id="KW-0133">Cell shape</keyword>
<dbReference type="SUPFAM" id="SSF54106">
    <property type="entry name" value="LysM domain"/>
    <property type="match status" value="3"/>
</dbReference>
<protein>
    <submittedName>
        <fullName evidence="9">LysM peptidoglycan-binding domain-containing protein</fullName>
    </submittedName>
</protein>
<feature type="domain" description="LysM" evidence="7">
    <location>
        <begin position="47"/>
        <end position="91"/>
    </location>
</feature>
<dbReference type="CDD" id="cd16913">
    <property type="entry name" value="YkuD_like"/>
    <property type="match status" value="1"/>
</dbReference>
<dbReference type="InterPro" id="IPR018392">
    <property type="entry name" value="LysM"/>
</dbReference>
<dbReference type="Pfam" id="PF01476">
    <property type="entry name" value="LysM"/>
    <property type="match status" value="3"/>
</dbReference>
<dbReference type="GO" id="GO:0005576">
    <property type="term" value="C:extracellular region"/>
    <property type="evidence" value="ECO:0007669"/>
    <property type="project" value="TreeGrafter"/>
</dbReference>
<dbReference type="Pfam" id="PF03734">
    <property type="entry name" value="YkuD"/>
    <property type="match status" value="1"/>
</dbReference>
<evidence type="ECO:0000256" key="6">
    <source>
        <dbReference type="PROSITE-ProRule" id="PRU01373"/>
    </source>
</evidence>
<dbReference type="AlphaFoldDB" id="A0A7C1FG99"/>
<feature type="active site" description="Proton donor/acceptor" evidence="6">
    <location>
        <position position="342"/>
    </location>
</feature>
<comment type="caution">
    <text evidence="9">The sequence shown here is derived from an EMBL/GenBank/DDBJ whole genome shotgun (WGS) entry which is preliminary data.</text>
</comment>
<dbReference type="GO" id="GO:0071555">
    <property type="term" value="P:cell wall organization"/>
    <property type="evidence" value="ECO:0007669"/>
    <property type="project" value="UniProtKB-UniRule"/>
</dbReference>
<name>A0A7C1FG99_9CHLR</name>
<evidence type="ECO:0000256" key="3">
    <source>
        <dbReference type="ARBA" id="ARBA00022960"/>
    </source>
</evidence>
<accession>A0A7C1FG99</accession>
<dbReference type="Gene3D" id="3.10.350.10">
    <property type="entry name" value="LysM domain"/>
    <property type="match status" value="3"/>
</dbReference>
<dbReference type="GO" id="GO:0018104">
    <property type="term" value="P:peptidoglycan-protein cross-linking"/>
    <property type="evidence" value="ECO:0007669"/>
    <property type="project" value="TreeGrafter"/>
</dbReference>
<dbReference type="SMART" id="SM00257">
    <property type="entry name" value="LysM"/>
    <property type="match status" value="3"/>
</dbReference>
<dbReference type="Gene3D" id="2.40.440.10">
    <property type="entry name" value="L,D-transpeptidase catalytic domain-like"/>
    <property type="match status" value="1"/>
</dbReference>
<dbReference type="InterPro" id="IPR005490">
    <property type="entry name" value="LD_TPept_cat_dom"/>
</dbReference>
<organism evidence="9">
    <name type="scientific">Caldilinea aerophila</name>
    <dbReference type="NCBI Taxonomy" id="133453"/>
    <lineage>
        <taxon>Bacteria</taxon>
        <taxon>Bacillati</taxon>
        <taxon>Chloroflexota</taxon>
        <taxon>Caldilineae</taxon>
        <taxon>Caldilineales</taxon>
        <taxon>Caldilineaceae</taxon>
        <taxon>Caldilinea</taxon>
    </lineage>
</organism>
<feature type="active site" description="Nucleophile" evidence="6">
    <location>
        <position position="358"/>
    </location>
</feature>
<proteinExistence type="predicted"/>
<dbReference type="UniPathway" id="UPA00219"/>
<dbReference type="CDD" id="cd00118">
    <property type="entry name" value="LysM"/>
    <property type="match status" value="3"/>
</dbReference>
<feature type="domain" description="LysM" evidence="7">
    <location>
        <begin position="122"/>
        <end position="166"/>
    </location>
</feature>
<dbReference type="InterPro" id="IPR050979">
    <property type="entry name" value="LD-transpeptidase"/>
</dbReference>
<keyword evidence="4 6" id="KW-0573">Peptidoglycan synthesis</keyword>
<dbReference type="GO" id="GO:0008360">
    <property type="term" value="P:regulation of cell shape"/>
    <property type="evidence" value="ECO:0007669"/>
    <property type="project" value="UniProtKB-UniRule"/>
</dbReference>
<feature type="domain" description="LysM" evidence="7">
    <location>
        <begin position="189"/>
        <end position="233"/>
    </location>
</feature>
<dbReference type="InterPro" id="IPR036779">
    <property type="entry name" value="LysM_dom_sf"/>
</dbReference>
<dbReference type="GO" id="GO:0016740">
    <property type="term" value="F:transferase activity"/>
    <property type="evidence" value="ECO:0007669"/>
    <property type="project" value="UniProtKB-KW"/>
</dbReference>
<dbReference type="GO" id="GO:0071972">
    <property type="term" value="F:peptidoglycan L,D-transpeptidase activity"/>
    <property type="evidence" value="ECO:0007669"/>
    <property type="project" value="TreeGrafter"/>
</dbReference>
<evidence type="ECO:0000256" key="4">
    <source>
        <dbReference type="ARBA" id="ARBA00022984"/>
    </source>
</evidence>
<dbReference type="PANTHER" id="PTHR30582:SF2">
    <property type="entry name" value="L,D-TRANSPEPTIDASE YCIB-RELATED"/>
    <property type="match status" value="1"/>
</dbReference>
<dbReference type="SUPFAM" id="SSF141523">
    <property type="entry name" value="L,D-transpeptidase catalytic domain-like"/>
    <property type="match status" value="1"/>
</dbReference>
<dbReference type="EMBL" id="DSMG01000065">
    <property type="protein sequence ID" value="HDX31016.1"/>
    <property type="molecule type" value="Genomic_DNA"/>
</dbReference>
<dbReference type="PANTHER" id="PTHR30582">
    <property type="entry name" value="L,D-TRANSPEPTIDASE"/>
    <property type="match status" value="1"/>
</dbReference>
<feature type="domain" description="L,D-TPase catalytic" evidence="8">
    <location>
        <begin position="263"/>
        <end position="396"/>
    </location>
</feature>
<keyword evidence="5 6" id="KW-0961">Cell wall biogenesis/degradation</keyword>
<dbReference type="PROSITE" id="PS52029">
    <property type="entry name" value="LD_TPASE"/>
    <property type="match status" value="1"/>
</dbReference>
<keyword evidence="2" id="KW-0808">Transferase</keyword>
<gene>
    <name evidence="9" type="ORF">ENQ20_05915</name>
</gene>